<evidence type="ECO:0000313" key="2">
    <source>
        <dbReference type="EMBL" id="JAC64963.1"/>
    </source>
</evidence>
<feature type="region of interest" description="Disordered" evidence="1">
    <location>
        <begin position="24"/>
        <end position="95"/>
    </location>
</feature>
<evidence type="ECO:0000256" key="1">
    <source>
        <dbReference type="SAM" id="MobiDB-lite"/>
    </source>
</evidence>
<accession>A0A061QZ10</accession>
<proteinExistence type="predicted"/>
<feature type="non-terminal residue" evidence="2">
    <location>
        <position position="1"/>
    </location>
</feature>
<feature type="non-terminal residue" evidence="2">
    <location>
        <position position="95"/>
    </location>
</feature>
<dbReference type="AlphaFoldDB" id="A0A061QZ10"/>
<reference evidence="2" key="1">
    <citation type="submission" date="2014-05" db="EMBL/GenBank/DDBJ databases">
        <title>The transcriptome of the halophilic microalga Tetraselmis sp. GSL018 isolated from the Great Salt Lake, Utah.</title>
        <authorList>
            <person name="Jinkerson R.E."/>
            <person name="D'Adamo S."/>
            <person name="Posewitz M.C."/>
        </authorList>
    </citation>
    <scope>NUCLEOTIDE SEQUENCE</scope>
    <source>
        <strain evidence="2">GSL018</strain>
    </source>
</reference>
<organism evidence="2">
    <name type="scientific">Tetraselmis sp. GSL018</name>
    <dbReference type="NCBI Taxonomy" id="582737"/>
    <lineage>
        <taxon>Eukaryota</taxon>
        <taxon>Viridiplantae</taxon>
        <taxon>Chlorophyta</taxon>
        <taxon>core chlorophytes</taxon>
        <taxon>Chlorodendrophyceae</taxon>
        <taxon>Chlorodendrales</taxon>
        <taxon>Chlorodendraceae</taxon>
        <taxon>Tetraselmis</taxon>
    </lineage>
</organism>
<feature type="compositionally biased region" description="Basic and acidic residues" evidence="1">
    <location>
        <begin position="66"/>
        <end position="76"/>
    </location>
</feature>
<protein>
    <submittedName>
        <fullName evidence="2">Uncharacterized protein</fullName>
    </submittedName>
</protein>
<gene>
    <name evidence="2" type="ORF">TSPGSL018_17140</name>
</gene>
<feature type="compositionally biased region" description="Basic and acidic residues" evidence="1">
    <location>
        <begin position="35"/>
        <end position="53"/>
    </location>
</feature>
<feature type="compositionally biased region" description="Low complexity" evidence="1">
    <location>
        <begin position="24"/>
        <end position="34"/>
    </location>
</feature>
<sequence>TSASRAFSSSLHFFCRAGGFQAGEGVAAGRPAGRPLREGEGRGEMELDEERVSIRTGPGLFSGGSCREKDPGERDGQGGLSALEGQAQGQGPFSR</sequence>
<name>A0A061QZ10_9CHLO</name>
<dbReference type="EMBL" id="GBEZ01021822">
    <property type="protein sequence ID" value="JAC64963.1"/>
    <property type="molecule type" value="Transcribed_RNA"/>
</dbReference>